<protein>
    <submittedName>
        <fullName evidence="1">Uncharacterized protein</fullName>
    </submittedName>
</protein>
<evidence type="ECO:0000313" key="1">
    <source>
        <dbReference type="EMBL" id="KAH3784155.1"/>
    </source>
</evidence>
<proteinExistence type="predicted"/>
<accession>A0A9D4EUA3</accession>
<dbReference type="AlphaFoldDB" id="A0A9D4EUA3"/>
<organism evidence="1 2">
    <name type="scientific">Dreissena polymorpha</name>
    <name type="common">Zebra mussel</name>
    <name type="synonym">Mytilus polymorpha</name>
    <dbReference type="NCBI Taxonomy" id="45954"/>
    <lineage>
        <taxon>Eukaryota</taxon>
        <taxon>Metazoa</taxon>
        <taxon>Spiralia</taxon>
        <taxon>Lophotrochozoa</taxon>
        <taxon>Mollusca</taxon>
        <taxon>Bivalvia</taxon>
        <taxon>Autobranchia</taxon>
        <taxon>Heteroconchia</taxon>
        <taxon>Euheterodonta</taxon>
        <taxon>Imparidentia</taxon>
        <taxon>Neoheterodontei</taxon>
        <taxon>Myida</taxon>
        <taxon>Dreissenoidea</taxon>
        <taxon>Dreissenidae</taxon>
        <taxon>Dreissena</taxon>
    </lineage>
</organism>
<comment type="caution">
    <text evidence="1">The sequence shown here is derived from an EMBL/GenBank/DDBJ whole genome shotgun (WGS) entry which is preliminary data.</text>
</comment>
<dbReference type="Proteomes" id="UP000828390">
    <property type="component" value="Unassembled WGS sequence"/>
</dbReference>
<sequence length="60" mass="6863">MPQAMNMKVMKEKEFSPVGPGTMINHVLQISAATRERRVFVESTFCMSRVLRKLGLMHVL</sequence>
<gene>
    <name evidence="1" type="ORF">DPMN_162107</name>
</gene>
<dbReference type="EMBL" id="JAIWYP010000008">
    <property type="protein sequence ID" value="KAH3784155.1"/>
    <property type="molecule type" value="Genomic_DNA"/>
</dbReference>
<reference evidence="1" key="2">
    <citation type="submission" date="2020-11" db="EMBL/GenBank/DDBJ databases">
        <authorList>
            <person name="McCartney M.A."/>
            <person name="Auch B."/>
            <person name="Kono T."/>
            <person name="Mallez S."/>
            <person name="Becker A."/>
            <person name="Gohl D.M."/>
            <person name="Silverstein K.A.T."/>
            <person name="Koren S."/>
            <person name="Bechman K.B."/>
            <person name="Herman A."/>
            <person name="Abrahante J.E."/>
            <person name="Garbe J."/>
        </authorList>
    </citation>
    <scope>NUCLEOTIDE SEQUENCE</scope>
    <source>
        <strain evidence="1">Duluth1</strain>
        <tissue evidence="1">Whole animal</tissue>
    </source>
</reference>
<reference evidence="1" key="1">
    <citation type="journal article" date="2019" name="bioRxiv">
        <title>The Genome of the Zebra Mussel, Dreissena polymorpha: A Resource for Invasive Species Research.</title>
        <authorList>
            <person name="McCartney M.A."/>
            <person name="Auch B."/>
            <person name="Kono T."/>
            <person name="Mallez S."/>
            <person name="Zhang Y."/>
            <person name="Obille A."/>
            <person name="Becker A."/>
            <person name="Abrahante J.E."/>
            <person name="Garbe J."/>
            <person name="Badalamenti J.P."/>
            <person name="Herman A."/>
            <person name="Mangelson H."/>
            <person name="Liachko I."/>
            <person name="Sullivan S."/>
            <person name="Sone E.D."/>
            <person name="Koren S."/>
            <person name="Silverstein K.A.T."/>
            <person name="Beckman K.B."/>
            <person name="Gohl D.M."/>
        </authorList>
    </citation>
    <scope>NUCLEOTIDE SEQUENCE</scope>
    <source>
        <strain evidence="1">Duluth1</strain>
        <tissue evidence="1">Whole animal</tissue>
    </source>
</reference>
<evidence type="ECO:0000313" key="2">
    <source>
        <dbReference type="Proteomes" id="UP000828390"/>
    </source>
</evidence>
<keyword evidence="2" id="KW-1185">Reference proteome</keyword>
<name>A0A9D4EUA3_DREPO</name>